<evidence type="ECO:0000313" key="1">
    <source>
        <dbReference type="EMBL" id="APC46367.1"/>
    </source>
</evidence>
<reference evidence="1 2" key="1">
    <citation type="submission" date="2016-09" db="EMBL/GenBank/DDBJ databases">
        <title>Complete Genome Sequence of Streptomyces 5a phage BRock.</title>
        <authorList>
            <person name="Crossman A."/>
            <person name="Baron S."/>
            <person name="Jamdagni P."/>
            <person name="Khatri P."/>
            <person name="Sharma D."/>
            <person name="Pandey M."/>
            <person name="Goyal S."/>
            <person name="Kumar S."/>
            <person name="Phogat A."/>
            <person name="Chawla G."/>
            <person name="Pasricha M."/>
            <person name="Gupta K."/>
            <person name="Bazzad D."/>
            <person name="Aggarwal V."/>
            <person name="Poughat A."/>
            <person name="Singh K."/>
            <person name="Rana P."/>
            <person name="Gautam R."/>
            <person name="Sharma V."/>
            <person name="Tyagi D."/>
            <person name="Shahi A."/>
            <person name="Jangra N."/>
            <person name="Malik M."/>
            <person name="Sidhu P.K."/>
            <person name="Malik S."/>
            <person name="Ghalyan Y."/>
            <person name="Sharma S.S."/>
            <person name="Malik A."/>
            <person name="Chuttani R."/>
            <person name="Bamal N."/>
            <person name="Bhadula D."/>
            <person name="Batra A."/>
            <person name="Temple L."/>
            <person name="Nehra K."/>
        </authorList>
    </citation>
    <scope>NUCLEOTIDE SEQUENCE [LARGE SCALE GENOMIC DNA]</scope>
</reference>
<name>A0A1J0GW04_9CAUD</name>
<dbReference type="EMBL" id="KX925554">
    <property type="protein sequence ID" value="APC46367.1"/>
    <property type="molecule type" value="Genomic_DNA"/>
</dbReference>
<proteinExistence type="predicted"/>
<dbReference type="GeneID" id="55601519"/>
<sequence length="72" mass="8188">MSTAPCPDPDRNNEKLFAAVDEVFEETKNFFDEDGNEREICMYDPDVIEKEVARFADYLSRTPSGVSPHDEG</sequence>
<evidence type="ECO:0000313" key="2">
    <source>
        <dbReference type="Proteomes" id="UP000224898"/>
    </source>
</evidence>
<accession>A0A1J0GW04</accession>
<dbReference type="RefSeq" id="YP_009831830.1">
    <property type="nucleotide sequence ID" value="NC_048650.1"/>
</dbReference>
<dbReference type="KEGG" id="vg:55601519"/>
<protein>
    <submittedName>
        <fullName evidence="1">Uncharacterized protein</fullName>
    </submittedName>
</protein>
<keyword evidence="2" id="KW-1185">Reference proteome</keyword>
<dbReference type="Proteomes" id="UP000224898">
    <property type="component" value="Segment"/>
</dbReference>
<organism evidence="1 2">
    <name type="scientific">Streptomyces phage BRock</name>
    <dbReference type="NCBI Taxonomy" id="1913591"/>
    <lineage>
        <taxon>Viruses</taxon>
        <taxon>Duplodnaviria</taxon>
        <taxon>Heunggongvirae</taxon>
        <taxon>Uroviricota</taxon>
        <taxon>Caudoviricetes</taxon>
        <taxon>Borockvirus</taxon>
        <taxon>Borockvirus brock</taxon>
    </lineage>
</organism>